<evidence type="ECO:0000256" key="3">
    <source>
        <dbReference type="ARBA" id="ARBA00023242"/>
    </source>
</evidence>
<proteinExistence type="predicted"/>
<feature type="compositionally biased region" description="Gly residues" evidence="4">
    <location>
        <begin position="108"/>
        <end position="118"/>
    </location>
</feature>
<organism evidence="6 7">
    <name type="scientific">[Emmonsia] crescens</name>
    <dbReference type="NCBI Taxonomy" id="73230"/>
    <lineage>
        <taxon>Eukaryota</taxon>
        <taxon>Fungi</taxon>
        <taxon>Dikarya</taxon>
        <taxon>Ascomycota</taxon>
        <taxon>Pezizomycotina</taxon>
        <taxon>Eurotiomycetes</taxon>
        <taxon>Eurotiomycetidae</taxon>
        <taxon>Onygenales</taxon>
        <taxon>Ajellomycetaceae</taxon>
        <taxon>Emergomyces</taxon>
    </lineage>
</organism>
<dbReference type="AlphaFoldDB" id="A0A0G2I511"/>
<sequence>MTNVAAPSPAPTTSHEDLTPEDLHELECAELDRLHSLGIPVPGLEIRVDKHVARVWLETLEVECGYAVLRDRVRVVVERAVETVAGLWSGTYEDEVGEGTGERDGMVVRGGKGKGVVE</sequence>
<keyword evidence="3" id="KW-0539">Nucleus</keyword>
<reference evidence="7" key="1">
    <citation type="journal article" date="2015" name="PLoS Genet.">
        <title>The dynamic genome and transcriptome of the human fungal pathogen Blastomyces and close relative Emmonsia.</title>
        <authorList>
            <person name="Munoz J.F."/>
            <person name="Gauthier G.M."/>
            <person name="Desjardins C.A."/>
            <person name="Gallo J.E."/>
            <person name="Holder J."/>
            <person name="Sullivan T.D."/>
            <person name="Marty A.J."/>
            <person name="Carmen J.C."/>
            <person name="Chen Z."/>
            <person name="Ding L."/>
            <person name="Gujja S."/>
            <person name="Magrini V."/>
            <person name="Misas E."/>
            <person name="Mitreva M."/>
            <person name="Priest M."/>
            <person name="Saif S."/>
            <person name="Whiston E.A."/>
            <person name="Young S."/>
            <person name="Zeng Q."/>
            <person name="Goldman W.E."/>
            <person name="Mardis E.R."/>
            <person name="Taylor J.W."/>
            <person name="McEwen J.G."/>
            <person name="Clay O.K."/>
            <person name="Klein B.S."/>
            <person name="Cuomo C.A."/>
        </authorList>
    </citation>
    <scope>NUCLEOTIDE SEQUENCE [LARGE SCALE GENOMIC DNA]</scope>
    <source>
        <strain evidence="7">UAMH 3008</strain>
    </source>
</reference>
<comment type="subcellular location">
    <subcellularLocation>
        <location evidence="1">Nucleus</location>
    </subcellularLocation>
</comment>
<evidence type="ECO:0000256" key="2">
    <source>
        <dbReference type="ARBA" id="ARBA00022664"/>
    </source>
</evidence>
<feature type="region of interest" description="Disordered" evidence="4">
    <location>
        <begin position="94"/>
        <end position="118"/>
    </location>
</feature>
<comment type="caution">
    <text evidence="6">The sequence shown here is derived from an EMBL/GenBank/DDBJ whole genome shotgun (WGS) entry which is preliminary data.</text>
</comment>
<dbReference type="GO" id="GO:0006397">
    <property type="term" value="P:mRNA processing"/>
    <property type="evidence" value="ECO:0007669"/>
    <property type="project" value="UniProtKB-KW"/>
</dbReference>
<dbReference type="VEuPathDB" id="FungiDB:EMCG_08639"/>
<dbReference type="Proteomes" id="UP000034164">
    <property type="component" value="Unassembled WGS sequence"/>
</dbReference>
<evidence type="ECO:0000313" key="7">
    <source>
        <dbReference type="Proteomes" id="UP000034164"/>
    </source>
</evidence>
<dbReference type="InterPro" id="IPR021718">
    <property type="entry name" value="CPSF73-100_C"/>
</dbReference>
<dbReference type="GO" id="GO:0005634">
    <property type="term" value="C:nucleus"/>
    <property type="evidence" value="ECO:0007669"/>
    <property type="project" value="UniProtKB-SubCell"/>
</dbReference>
<evidence type="ECO:0000256" key="4">
    <source>
        <dbReference type="SAM" id="MobiDB-lite"/>
    </source>
</evidence>
<gene>
    <name evidence="6" type="ORF">EMCG_08639</name>
</gene>
<evidence type="ECO:0000256" key="1">
    <source>
        <dbReference type="ARBA" id="ARBA00004123"/>
    </source>
</evidence>
<evidence type="ECO:0000259" key="5">
    <source>
        <dbReference type="Pfam" id="PF11718"/>
    </source>
</evidence>
<feature type="region of interest" description="Disordered" evidence="4">
    <location>
        <begin position="1"/>
        <end position="21"/>
    </location>
</feature>
<dbReference type="OrthoDB" id="10249535at2759"/>
<accession>A0A0G2I511</accession>
<dbReference type="Pfam" id="PF11718">
    <property type="entry name" value="CPSF73-100_C"/>
    <property type="match status" value="1"/>
</dbReference>
<name>A0A0G2I511_9EURO</name>
<feature type="domain" description="Pre-mRNA 3'-end-processing endonuclease polyadenylation factor C-term" evidence="5">
    <location>
        <begin position="33"/>
        <end position="85"/>
    </location>
</feature>
<dbReference type="EMBL" id="LCZI01000626">
    <property type="protein sequence ID" value="KKZ65523.1"/>
    <property type="molecule type" value="Genomic_DNA"/>
</dbReference>
<evidence type="ECO:0000313" key="6">
    <source>
        <dbReference type="EMBL" id="KKZ65523.1"/>
    </source>
</evidence>
<protein>
    <recommendedName>
        <fullName evidence="5">Pre-mRNA 3'-end-processing endonuclease polyadenylation factor C-term domain-containing protein</fullName>
    </recommendedName>
</protein>
<keyword evidence="2" id="KW-0507">mRNA processing</keyword>